<evidence type="ECO:0000313" key="1">
    <source>
        <dbReference type="EMBL" id="MBC3792001.1"/>
    </source>
</evidence>
<organism evidence="1 2">
    <name type="scientific">Spirosoma utsteinense</name>
    <dbReference type="NCBI Taxonomy" id="2585773"/>
    <lineage>
        <taxon>Bacteria</taxon>
        <taxon>Pseudomonadati</taxon>
        <taxon>Bacteroidota</taxon>
        <taxon>Cytophagia</taxon>
        <taxon>Cytophagales</taxon>
        <taxon>Cytophagaceae</taxon>
        <taxon>Spirosoma</taxon>
    </lineage>
</organism>
<sequence length="553" mass="62186">MHRYQTARLVFFSLLLAGSCYTCQYREAVRPGLEPSISPRPGLPGLPPISLPFTYQIPSAQSPWSGYNGTRLANREVGAVSSQESAVLQVEVRKEYGASIQIYDKVTKQSLINFLDLGRESGMGSYGGPRSFADDSPRWKGIGYNPLQAGDDGHNPSPILFHGFVDGWIYTKAQSLSWPHQDARKLPFFYEQWVRVDSNKVHVHVRLTHQRPDKTFYAAESQEWPMMMINGARKVHFYNGSAPYTGDAATLTDGIESIKSDGNYITHQGTPFGLTEPWMGVDISSTTTGAVTTGEPRLIGLYCPGFFKANYNVAAIIARENGEGSNTHTYIANQPMAHLDSDNTWYKSYTYVLGSEREIRNYVYAQERFTKPDFLFNTFNGRNGWIIHDGGFDQKEPFTTNNWRVTFTGKTENGQTNAREAKLISPYGSWPASGFKEIYIRMAYSGPPGTPAQMPLQLVWLLNSQSPDGTDDRYPNQNRTRFTRPTRVTAQQSIPLVVTNDGQMHTYKLSFANKPMWKDIIQQFEITHEYSTSVIPPGEVLDIAYFGTRNPGE</sequence>
<name>A0ABR6W5Y7_9BACT</name>
<evidence type="ECO:0000313" key="2">
    <source>
        <dbReference type="Proteomes" id="UP000700732"/>
    </source>
</evidence>
<dbReference type="EMBL" id="VFIA01000013">
    <property type="protein sequence ID" value="MBC3792001.1"/>
    <property type="molecule type" value="Genomic_DNA"/>
</dbReference>
<reference evidence="1 2" key="1">
    <citation type="submission" date="2019-06" db="EMBL/GenBank/DDBJ databases">
        <title>Spirosoma utsteinense sp. nov. isolated from Antarctic ice-free soils.</title>
        <authorList>
            <person name="Tahon G."/>
        </authorList>
    </citation>
    <scope>NUCLEOTIDE SEQUENCE [LARGE SCALE GENOMIC DNA]</scope>
    <source>
        <strain evidence="1 2">LMG 31447</strain>
    </source>
</reference>
<protein>
    <submittedName>
        <fullName evidence="1">Uncharacterized protein</fullName>
    </submittedName>
</protein>
<dbReference type="PROSITE" id="PS51257">
    <property type="entry name" value="PROKAR_LIPOPROTEIN"/>
    <property type="match status" value="1"/>
</dbReference>
<gene>
    <name evidence="1" type="ORF">FH603_2510</name>
</gene>
<dbReference type="RefSeq" id="WP_186737798.1">
    <property type="nucleotide sequence ID" value="NZ_VFIA01000013.1"/>
</dbReference>
<proteinExistence type="predicted"/>
<accession>A0ABR6W5Y7</accession>
<dbReference type="Proteomes" id="UP000700732">
    <property type="component" value="Unassembled WGS sequence"/>
</dbReference>
<keyword evidence="2" id="KW-1185">Reference proteome</keyword>
<comment type="caution">
    <text evidence="1">The sequence shown here is derived from an EMBL/GenBank/DDBJ whole genome shotgun (WGS) entry which is preliminary data.</text>
</comment>